<accession>A0AAE0SLH6</accession>
<evidence type="ECO:0000313" key="1">
    <source>
        <dbReference type="EMBL" id="KAK3593914.1"/>
    </source>
</evidence>
<gene>
    <name evidence="1" type="ORF">CHS0354_011517</name>
</gene>
<sequence length="84" mass="9662">MAVTVANLKILLLRNIRDSFSIQQQHIKLTLACWSNVSQFHSGLGHKMASQVLTDLLHQLAKYSETYYFLLLQLAKCTQTYYIS</sequence>
<dbReference type="Proteomes" id="UP001195483">
    <property type="component" value="Unassembled WGS sequence"/>
</dbReference>
<protein>
    <submittedName>
        <fullName evidence="1">Uncharacterized protein</fullName>
    </submittedName>
</protein>
<reference evidence="1" key="1">
    <citation type="journal article" date="2021" name="Genome Biol. Evol.">
        <title>A High-Quality Reference Genome for a Parasitic Bivalve with Doubly Uniparental Inheritance (Bivalvia: Unionida).</title>
        <authorList>
            <person name="Smith C.H."/>
        </authorList>
    </citation>
    <scope>NUCLEOTIDE SEQUENCE</scope>
    <source>
        <strain evidence="1">CHS0354</strain>
    </source>
</reference>
<reference evidence="1" key="3">
    <citation type="submission" date="2023-05" db="EMBL/GenBank/DDBJ databases">
        <authorList>
            <person name="Smith C.H."/>
        </authorList>
    </citation>
    <scope>NUCLEOTIDE SEQUENCE</scope>
    <source>
        <strain evidence="1">CHS0354</strain>
        <tissue evidence="1">Mantle</tissue>
    </source>
</reference>
<evidence type="ECO:0000313" key="2">
    <source>
        <dbReference type="Proteomes" id="UP001195483"/>
    </source>
</evidence>
<comment type="caution">
    <text evidence="1">The sequence shown here is derived from an EMBL/GenBank/DDBJ whole genome shotgun (WGS) entry which is preliminary data.</text>
</comment>
<dbReference type="AlphaFoldDB" id="A0AAE0SLH6"/>
<reference evidence="1" key="2">
    <citation type="journal article" date="2021" name="Genome Biol. Evol.">
        <title>Developing a high-quality reference genome for a parasitic bivalve with doubly uniparental inheritance (Bivalvia: Unionida).</title>
        <authorList>
            <person name="Smith C.H."/>
        </authorList>
    </citation>
    <scope>NUCLEOTIDE SEQUENCE</scope>
    <source>
        <strain evidence="1">CHS0354</strain>
        <tissue evidence="1">Mantle</tissue>
    </source>
</reference>
<keyword evidence="2" id="KW-1185">Reference proteome</keyword>
<organism evidence="1 2">
    <name type="scientific">Potamilus streckersoni</name>
    <dbReference type="NCBI Taxonomy" id="2493646"/>
    <lineage>
        <taxon>Eukaryota</taxon>
        <taxon>Metazoa</taxon>
        <taxon>Spiralia</taxon>
        <taxon>Lophotrochozoa</taxon>
        <taxon>Mollusca</taxon>
        <taxon>Bivalvia</taxon>
        <taxon>Autobranchia</taxon>
        <taxon>Heteroconchia</taxon>
        <taxon>Palaeoheterodonta</taxon>
        <taxon>Unionida</taxon>
        <taxon>Unionoidea</taxon>
        <taxon>Unionidae</taxon>
        <taxon>Ambleminae</taxon>
        <taxon>Lampsilini</taxon>
        <taxon>Potamilus</taxon>
    </lineage>
</organism>
<dbReference type="EMBL" id="JAEAOA010000708">
    <property type="protein sequence ID" value="KAK3593914.1"/>
    <property type="molecule type" value="Genomic_DNA"/>
</dbReference>
<name>A0AAE0SLH6_9BIVA</name>
<proteinExistence type="predicted"/>